<protein>
    <submittedName>
        <fullName evidence="5">Peptidase C15, pyroglutamyl peptidase I-like protein</fullName>
    </submittedName>
</protein>
<keyword evidence="3" id="KW-0378">Hydrolase</keyword>
<dbReference type="PANTHER" id="PTHR23402">
    <property type="entry name" value="PROTEASE FAMILY C15 PYROGLUTAMYL-PEPTIDASE I-RELATED"/>
    <property type="match status" value="1"/>
</dbReference>
<dbReference type="OrthoDB" id="407146at2759"/>
<evidence type="ECO:0000313" key="5">
    <source>
        <dbReference type="EMBL" id="KZT11054.1"/>
    </source>
</evidence>
<evidence type="ECO:0000256" key="3">
    <source>
        <dbReference type="ARBA" id="ARBA00022801"/>
    </source>
</evidence>
<keyword evidence="2" id="KW-0645">Protease</keyword>
<dbReference type="AlphaFoldDB" id="A0A165GZT7"/>
<dbReference type="EMBL" id="KV427608">
    <property type="protein sequence ID" value="KZT11054.1"/>
    <property type="molecule type" value="Genomic_DNA"/>
</dbReference>
<dbReference type="InterPro" id="IPR016125">
    <property type="entry name" value="Peptidase_C15-like"/>
</dbReference>
<evidence type="ECO:0000256" key="1">
    <source>
        <dbReference type="ARBA" id="ARBA00006641"/>
    </source>
</evidence>
<keyword evidence="6" id="KW-1185">Reference proteome</keyword>
<reference evidence="5 6" key="1">
    <citation type="journal article" date="2016" name="Mol. Biol. Evol.">
        <title>Comparative Genomics of Early-Diverging Mushroom-Forming Fungi Provides Insights into the Origins of Lignocellulose Decay Capabilities.</title>
        <authorList>
            <person name="Nagy L.G."/>
            <person name="Riley R."/>
            <person name="Tritt A."/>
            <person name="Adam C."/>
            <person name="Daum C."/>
            <person name="Floudas D."/>
            <person name="Sun H."/>
            <person name="Yadav J.S."/>
            <person name="Pangilinan J."/>
            <person name="Larsson K.H."/>
            <person name="Matsuura K."/>
            <person name="Barry K."/>
            <person name="Labutti K."/>
            <person name="Kuo R."/>
            <person name="Ohm R.A."/>
            <person name="Bhattacharya S.S."/>
            <person name="Shirouzu T."/>
            <person name="Yoshinaga Y."/>
            <person name="Martin F.M."/>
            <person name="Grigoriev I.V."/>
            <person name="Hibbett D.S."/>
        </authorList>
    </citation>
    <scope>NUCLEOTIDE SEQUENCE [LARGE SCALE GENOMIC DNA]</scope>
    <source>
        <strain evidence="5 6">93-53</strain>
    </source>
</reference>
<name>A0A165GZT7_9APHY</name>
<evidence type="ECO:0000313" key="6">
    <source>
        <dbReference type="Proteomes" id="UP000076871"/>
    </source>
</evidence>
<dbReference type="PANTHER" id="PTHR23402:SF1">
    <property type="entry name" value="PYROGLUTAMYL-PEPTIDASE I"/>
    <property type="match status" value="1"/>
</dbReference>
<dbReference type="GO" id="GO:0006508">
    <property type="term" value="P:proteolysis"/>
    <property type="evidence" value="ECO:0007669"/>
    <property type="project" value="UniProtKB-KW"/>
</dbReference>
<dbReference type="STRING" id="1314785.A0A165GZT7"/>
<proteinExistence type="inferred from homology"/>
<evidence type="ECO:0000256" key="2">
    <source>
        <dbReference type="ARBA" id="ARBA00022670"/>
    </source>
</evidence>
<dbReference type="GeneID" id="63829080"/>
<evidence type="ECO:0000256" key="4">
    <source>
        <dbReference type="ARBA" id="ARBA00022807"/>
    </source>
</evidence>
<dbReference type="GO" id="GO:0008234">
    <property type="term" value="F:cysteine-type peptidase activity"/>
    <property type="evidence" value="ECO:0007669"/>
    <property type="project" value="UniProtKB-KW"/>
</dbReference>
<accession>A0A165GZT7</accession>
<dbReference type="SUPFAM" id="SSF53182">
    <property type="entry name" value="Pyrrolidone carboxyl peptidase (pyroglutamate aminopeptidase)"/>
    <property type="match status" value="1"/>
</dbReference>
<sequence>MQSQTTAPIDPSALRVLVTGFGPFGPITVNPSWLAVKPLHNTTVHTLGAFPKPIHITSLEVATSYATVLSLVHPPSARTSISGGYDFILHVGVANPGNMRTELCGRKHGGQPALLFLHIPPIGEPLSTEEATEALRRIVSWVCGQEDKA</sequence>
<dbReference type="Proteomes" id="UP000076871">
    <property type="component" value="Unassembled WGS sequence"/>
</dbReference>
<dbReference type="InterPro" id="IPR036440">
    <property type="entry name" value="Peptidase_C15-like_sf"/>
</dbReference>
<dbReference type="Pfam" id="PF01470">
    <property type="entry name" value="Peptidase_C15"/>
    <property type="match status" value="1"/>
</dbReference>
<dbReference type="InParanoid" id="A0A165GZT7"/>
<dbReference type="Gene3D" id="3.40.630.20">
    <property type="entry name" value="Peptidase C15, pyroglutamyl peptidase I-like"/>
    <property type="match status" value="1"/>
</dbReference>
<gene>
    <name evidence="5" type="ORF">LAESUDRAFT_755675</name>
</gene>
<organism evidence="5 6">
    <name type="scientific">Laetiporus sulphureus 93-53</name>
    <dbReference type="NCBI Taxonomy" id="1314785"/>
    <lineage>
        <taxon>Eukaryota</taxon>
        <taxon>Fungi</taxon>
        <taxon>Dikarya</taxon>
        <taxon>Basidiomycota</taxon>
        <taxon>Agaricomycotina</taxon>
        <taxon>Agaricomycetes</taxon>
        <taxon>Polyporales</taxon>
        <taxon>Laetiporus</taxon>
    </lineage>
</organism>
<comment type="similarity">
    <text evidence="1">Belongs to the peptidase C15 family.</text>
</comment>
<keyword evidence="4" id="KW-0788">Thiol protease</keyword>
<dbReference type="RefSeq" id="XP_040768794.1">
    <property type="nucleotide sequence ID" value="XM_040912052.1"/>
</dbReference>